<reference evidence="3" key="1">
    <citation type="journal article" date="2020" name="Nat. Commun.">
        <title>Genome sequence of the cluster root forming white lupin.</title>
        <authorList>
            <person name="Hufnagel B."/>
            <person name="Marques A."/>
            <person name="Soriano A."/>
            <person name="Marques L."/>
            <person name="Divol F."/>
            <person name="Doumas P."/>
            <person name="Sallet E."/>
            <person name="Mancinotti D."/>
            <person name="Carrere S."/>
            <person name="Marande W."/>
            <person name="Arribat S."/>
            <person name="Keller J."/>
            <person name="Huneau C."/>
            <person name="Blein T."/>
            <person name="Aime D."/>
            <person name="Laguerre M."/>
            <person name="Taylor J."/>
            <person name="Schubert V."/>
            <person name="Nelson M."/>
            <person name="Geu-Flores F."/>
            <person name="Crespi M."/>
            <person name="Gallardo-Guerrero K."/>
            <person name="Delaux P.-M."/>
            <person name="Salse J."/>
            <person name="Berges H."/>
            <person name="Guyot R."/>
            <person name="Gouzy J."/>
            <person name="Peret B."/>
        </authorList>
    </citation>
    <scope>NUCLEOTIDE SEQUENCE [LARGE SCALE GENOMIC DNA]</scope>
    <source>
        <strain evidence="3">cv. Amiga</strain>
    </source>
</reference>
<organism evidence="2 3">
    <name type="scientific">Lupinus albus</name>
    <name type="common">White lupine</name>
    <name type="synonym">Lupinus termis</name>
    <dbReference type="NCBI Taxonomy" id="3870"/>
    <lineage>
        <taxon>Eukaryota</taxon>
        <taxon>Viridiplantae</taxon>
        <taxon>Streptophyta</taxon>
        <taxon>Embryophyta</taxon>
        <taxon>Tracheophyta</taxon>
        <taxon>Spermatophyta</taxon>
        <taxon>Magnoliopsida</taxon>
        <taxon>eudicotyledons</taxon>
        <taxon>Gunneridae</taxon>
        <taxon>Pentapetalae</taxon>
        <taxon>rosids</taxon>
        <taxon>fabids</taxon>
        <taxon>Fabales</taxon>
        <taxon>Fabaceae</taxon>
        <taxon>Papilionoideae</taxon>
        <taxon>50 kb inversion clade</taxon>
        <taxon>genistoids sensu lato</taxon>
        <taxon>core genistoids</taxon>
        <taxon>Genisteae</taxon>
        <taxon>Lupinus</taxon>
    </lineage>
</organism>
<feature type="compositionally biased region" description="Low complexity" evidence="1">
    <location>
        <begin position="50"/>
        <end position="65"/>
    </location>
</feature>
<feature type="compositionally biased region" description="Low complexity" evidence="1">
    <location>
        <begin position="574"/>
        <end position="585"/>
    </location>
</feature>
<dbReference type="AlphaFoldDB" id="A0A6A4Q256"/>
<evidence type="ECO:0000256" key="1">
    <source>
        <dbReference type="SAM" id="MobiDB-lite"/>
    </source>
</evidence>
<feature type="compositionally biased region" description="Polar residues" evidence="1">
    <location>
        <begin position="443"/>
        <end position="460"/>
    </location>
</feature>
<sequence>MDVVEFSLPVDVAAAPKLMGSEGFSRTAGVEPRNDSVSLLVNHSNSIHNHNESQLCNSSSQLSQLKGEELSKNTPAGNGKNCLVISSTLEGVPSQRKAAKVNKSSSSCSKRARMSRSEDSTSTNGIAESNPEKSQLQKQKSNGTKRGDKRTFKVPSAKSKFESSSMKIGASLFSTSSGANNFFGLYGLKHDLHDVTKLMDEPPLDELLKGTFARPNLGKDEVKRTSSLNENFMNSVRKACSILHSPKSVQSQNTAEMDCSSNKTSPCELSSVCAVERVGDEAKDQSCTKDTPSCSKDLCSKTEIIASPLDIPLSQPKDVFERIALHQFQDLDSLLLDLSKSTNDLRSGKQASRQPSLPSFPWSHAFGGHSRTNSDTVKLSTSRSACQGKWSRIGVIASSTDTDRGCFANLDSFSYDSSLVPSTGCSDNKLLPSLIPNLPPRQWDSSSPVTCKDSQFNAETGGQADPTENDECCPRVLAAARTICELATRSPRQNPDGILRWQRKTSHKAMKTCNYKSNEKLEEMPSIPISMIGSDVVSRSAGQTMPSKKPRLSIVENKNSGHSNNFKKGPCTWSTSKSSRSIPSKPIRDSIVEGKHTTSSILKQHCTMPPPARDLSKAAYDGKRQVGKLLLTDWKRGRDK</sequence>
<feature type="region of interest" description="Disordered" evidence="1">
    <location>
        <begin position="93"/>
        <end position="160"/>
    </location>
</feature>
<feature type="compositionally biased region" description="Polar residues" evidence="1">
    <location>
        <begin position="556"/>
        <end position="566"/>
    </location>
</feature>
<dbReference type="PANTHER" id="PTHR36723:SF1">
    <property type="entry name" value="F22C12.19"/>
    <property type="match status" value="1"/>
</dbReference>
<dbReference type="OrthoDB" id="755659at2759"/>
<dbReference type="PANTHER" id="PTHR36723">
    <property type="entry name" value="F22C12.19"/>
    <property type="match status" value="1"/>
</dbReference>
<proteinExistence type="predicted"/>
<dbReference type="EMBL" id="WOCE01000009">
    <property type="protein sequence ID" value="KAE9607713.1"/>
    <property type="molecule type" value="Genomic_DNA"/>
</dbReference>
<gene>
    <name evidence="2" type="ORF">Lalb_Chr09g0333071</name>
</gene>
<feature type="region of interest" description="Disordered" evidence="1">
    <location>
        <begin position="555"/>
        <end position="586"/>
    </location>
</feature>
<feature type="compositionally biased region" description="Polar residues" evidence="1">
    <location>
        <begin position="120"/>
        <end position="144"/>
    </location>
</feature>
<feature type="region of interest" description="Disordered" evidence="1">
    <location>
        <begin position="50"/>
        <end position="80"/>
    </location>
</feature>
<comment type="caution">
    <text evidence="2">The sequence shown here is derived from an EMBL/GenBank/DDBJ whole genome shotgun (WGS) entry which is preliminary data.</text>
</comment>
<evidence type="ECO:0000313" key="3">
    <source>
        <dbReference type="Proteomes" id="UP000447434"/>
    </source>
</evidence>
<feature type="region of interest" description="Disordered" evidence="1">
    <location>
        <begin position="442"/>
        <end position="470"/>
    </location>
</feature>
<keyword evidence="3" id="KW-1185">Reference proteome</keyword>
<name>A0A6A4Q256_LUPAL</name>
<dbReference type="Proteomes" id="UP000447434">
    <property type="component" value="Chromosome 9"/>
</dbReference>
<accession>A0A6A4Q256</accession>
<protein>
    <submittedName>
        <fullName evidence="2">Uncharacterized protein</fullName>
    </submittedName>
</protein>
<evidence type="ECO:0000313" key="2">
    <source>
        <dbReference type="EMBL" id="KAE9607713.1"/>
    </source>
</evidence>
<feature type="region of interest" description="Disordered" evidence="1">
    <location>
        <begin position="345"/>
        <end position="375"/>
    </location>
</feature>